<organism evidence="3 4">
    <name type="scientific">Actinomadura graeca</name>
    <dbReference type="NCBI Taxonomy" id="2750812"/>
    <lineage>
        <taxon>Bacteria</taxon>
        <taxon>Bacillati</taxon>
        <taxon>Actinomycetota</taxon>
        <taxon>Actinomycetes</taxon>
        <taxon>Streptosporangiales</taxon>
        <taxon>Thermomonosporaceae</taxon>
        <taxon>Actinomadura</taxon>
    </lineage>
</organism>
<dbReference type="Pfam" id="PF13692">
    <property type="entry name" value="Glyco_trans_1_4"/>
    <property type="match status" value="1"/>
</dbReference>
<dbReference type="EMBL" id="CP059572">
    <property type="protein sequence ID" value="QXJ25598.1"/>
    <property type="molecule type" value="Genomic_DNA"/>
</dbReference>
<evidence type="ECO:0000259" key="2">
    <source>
        <dbReference type="Pfam" id="PF11997"/>
    </source>
</evidence>
<evidence type="ECO:0000256" key="1">
    <source>
        <dbReference type="SAM" id="MobiDB-lite"/>
    </source>
</evidence>
<feature type="compositionally biased region" description="Low complexity" evidence="1">
    <location>
        <begin position="478"/>
        <end position="493"/>
    </location>
</feature>
<feature type="compositionally biased region" description="Basic and acidic residues" evidence="1">
    <location>
        <begin position="494"/>
        <end position="505"/>
    </location>
</feature>
<reference evidence="3" key="1">
    <citation type="submission" date="2020-07" db="EMBL/GenBank/DDBJ databases">
        <authorList>
            <person name="Tarantini F.S."/>
            <person name="Hong K.W."/>
            <person name="Chan K.G."/>
        </authorList>
    </citation>
    <scope>NUCLEOTIDE SEQUENCE</scope>
    <source>
        <strain evidence="3">32-07</strain>
    </source>
</reference>
<dbReference type="NCBIfam" id="NF038011">
    <property type="entry name" value="PelF"/>
    <property type="match status" value="1"/>
</dbReference>
<dbReference type="Pfam" id="PF11997">
    <property type="entry name" value="DUF3492"/>
    <property type="match status" value="1"/>
</dbReference>
<gene>
    <name evidence="3" type="primary">pelF</name>
    <name evidence="3" type="ORF">AGRA3207_007114</name>
</gene>
<dbReference type="InterPro" id="IPR022622">
    <property type="entry name" value="DUF3492"/>
</dbReference>
<dbReference type="SUPFAM" id="SSF53756">
    <property type="entry name" value="UDP-Glycosyltransferase/glycogen phosphorylase"/>
    <property type="match status" value="1"/>
</dbReference>
<accession>A0ABX8R9D0</accession>
<evidence type="ECO:0000313" key="3">
    <source>
        <dbReference type="EMBL" id="QXJ25598.1"/>
    </source>
</evidence>
<dbReference type="Gene3D" id="3.40.50.2000">
    <property type="entry name" value="Glycogen Phosphorylase B"/>
    <property type="match status" value="2"/>
</dbReference>
<sequence length="505" mass="54940">MDITLVTEGTYPHNFGGVSVWCDQLVRGMPEHSFRVLAITASGAEPVVWDLPGHVTAESVPMWGPPAGRPPSRGAARRFERLCRAFLHAILSPSGPEAEVFPHILRALFEYGQTDDLQGALRSEGPVRWLMDAWRARKAEFDKIGVRPTVHDALTAIDLLEHQLRPLMRPAPRGDVTHAVSNGIPVLPGLAAKWTYGTPLCLTEHGIYLRERYIGFQRSPYPWPVKSALLGFLRLLCGTGYRAADLVTPSNLYNQRWQVRCGADPGNLETVYNGVDPACFPAAGAEPAVPTISWAGRVDPIKDLETLIRAFALVKEEVPEARLRMFGGTPKGGERYRERCETLAADLGLAEDATFEGRVDDIRDAYAAGTVVVLSSISEGFPYTLIEAMTCGRATVATDVGGVTEAVADTGLVVPPRDPRKMADACVRLLNDEMSRRRLGHAARDRALELFTVDRAVEAFRSIYHGLGEMPAESVPGSAAAPSKTSAASAASVSERRPAETRRLA</sequence>
<name>A0ABX8R9D0_9ACTN</name>
<dbReference type="Proteomes" id="UP001049518">
    <property type="component" value="Chromosome"/>
</dbReference>
<dbReference type="PANTHER" id="PTHR12526:SF636">
    <property type="entry name" value="BLL3647 PROTEIN"/>
    <property type="match status" value="1"/>
</dbReference>
<feature type="region of interest" description="Disordered" evidence="1">
    <location>
        <begin position="473"/>
        <end position="505"/>
    </location>
</feature>
<keyword evidence="4" id="KW-1185">Reference proteome</keyword>
<evidence type="ECO:0000313" key="4">
    <source>
        <dbReference type="Proteomes" id="UP001049518"/>
    </source>
</evidence>
<dbReference type="InterPro" id="IPR047691">
    <property type="entry name" value="PelF-like"/>
</dbReference>
<feature type="domain" description="DUF3492" evidence="2">
    <location>
        <begin position="1"/>
        <end position="265"/>
    </location>
</feature>
<protein>
    <submittedName>
        <fullName evidence="3">GT4 family glycosyltransferase PelF</fullName>
    </submittedName>
</protein>
<proteinExistence type="predicted"/>
<dbReference type="PANTHER" id="PTHR12526">
    <property type="entry name" value="GLYCOSYLTRANSFERASE"/>
    <property type="match status" value="1"/>
</dbReference>